<proteinExistence type="inferred from homology"/>
<evidence type="ECO:0000313" key="3">
    <source>
        <dbReference type="Proteomes" id="UP001595979"/>
    </source>
</evidence>
<reference evidence="3" key="1">
    <citation type="journal article" date="2019" name="Int. J. Syst. Evol. Microbiol.">
        <title>The Global Catalogue of Microorganisms (GCM) 10K type strain sequencing project: providing services to taxonomists for standard genome sequencing and annotation.</title>
        <authorList>
            <consortium name="The Broad Institute Genomics Platform"/>
            <consortium name="The Broad Institute Genome Sequencing Center for Infectious Disease"/>
            <person name="Wu L."/>
            <person name="Ma J."/>
        </authorList>
    </citation>
    <scope>NUCLEOTIDE SEQUENCE [LARGE SCALE GENOMIC DNA]</scope>
    <source>
        <strain evidence="3">CGMCC 1.15053</strain>
    </source>
</reference>
<dbReference type="EMBL" id="JBHSOH010000017">
    <property type="protein sequence ID" value="MFC5849284.1"/>
    <property type="molecule type" value="Genomic_DNA"/>
</dbReference>
<accession>A0ABW1DQB6</accession>
<protein>
    <submittedName>
        <fullName evidence="2">DUF190 domain-containing protein</fullName>
    </submittedName>
</protein>
<comment type="similarity">
    <text evidence="1">Belongs to the UPF0166 family.</text>
</comment>
<dbReference type="RefSeq" id="WP_380050290.1">
    <property type="nucleotide sequence ID" value="NZ_JBHSOH010000017.1"/>
</dbReference>
<dbReference type="InterPro" id="IPR003793">
    <property type="entry name" value="UPF0166"/>
</dbReference>
<dbReference type="Proteomes" id="UP001595979">
    <property type="component" value="Unassembled WGS sequence"/>
</dbReference>
<name>A0ABW1DQB6_9DEIO</name>
<keyword evidence="3" id="KW-1185">Reference proteome</keyword>
<evidence type="ECO:0000256" key="1">
    <source>
        <dbReference type="ARBA" id="ARBA00010554"/>
    </source>
</evidence>
<dbReference type="InterPro" id="IPR015867">
    <property type="entry name" value="N-reg_PII/ATP_PRibTrfase_C"/>
</dbReference>
<dbReference type="Pfam" id="PF02641">
    <property type="entry name" value="DUF190"/>
    <property type="match status" value="1"/>
</dbReference>
<organism evidence="2 3">
    <name type="scientific">Deinococcus petrolearius</name>
    <dbReference type="NCBI Taxonomy" id="1751295"/>
    <lineage>
        <taxon>Bacteria</taxon>
        <taxon>Thermotogati</taxon>
        <taxon>Deinococcota</taxon>
        <taxon>Deinococci</taxon>
        <taxon>Deinococcales</taxon>
        <taxon>Deinococcaceae</taxon>
        <taxon>Deinococcus</taxon>
    </lineage>
</organism>
<dbReference type="SUPFAM" id="SSF54913">
    <property type="entry name" value="GlnB-like"/>
    <property type="match status" value="1"/>
</dbReference>
<dbReference type="InterPro" id="IPR011322">
    <property type="entry name" value="N-reg_PII-like_a/b"/>
</dbReference>
<sequence length="106" mass="11822">MSYAEALYLLRCYTQVGDHIEQRPLAEIVIETAHALNLTTAFAQRGAGGFGQHGQIVNPILLEVRPTQQPVIIQVLGRRSQLDLLLSHLENLDLPSRLWVLEPLTA</sequence>
<gene>
    <name evidence="2" type="ORF">ACFPQ6_13295</name>
</gene>
<dbReference type="Gene3D" id="3.30.70.120">
    <property type="match status" value="1"/>
</dbReference>
<comment type="caution">
    <text evidence="2">The sequence shown here is derived from an EMBL/GenBank/DDBJ whole genome shotgun (WGS) entry which is preliminary data.</text>
</comment>
<evidence type="ECO:0000313" key="2">
    <source>
        <dbReference type="EMBL" id="MFC5849284.1"/>
    </source>
</evidence>